<evidence type="ECO:0000256" key="1">
    <source>
        <dbReference type="PROSITE-ProRule" id="PRU00259"/>
    </source>
</evidence>
<proteinExistence type="predicted"/>
<name>A0ABR2YL84_9CHLO</name>
<dbReference type="Gene3D" id="1.25.10.10">
    <property type="entry name" value="Leucine-rich Repeat Variant"/>
    <property type="match status" value="1"/>
</dbReference>
<feature type="repeat" description="ARM" evidence="1">
    <location>
        <begin position="55"/>
        <end position="97"/>
    </location>
</feature>
<dbReference type="SUPFAM" id="SSF48371">
    <property type="entry name" value="ARM repeat"/>
    <property type="match status" value="1"/>
</dbReference>
<evidence type="ECO:0008006" key="4">
    <source>
        <dbReference type="Google" id="ProtNLM"/>
    </source>
</evidence>
<evidence type="ECO:0000313" key="2">
    <source>
        <dbReference type="EMBL" id="KAK9907605.1"/>
    </source>
</evidence>
<sequence length="167" mass="17334">MHSGRGRQAARDCAAIPGLLALLGTGDGRVRARAVGALHNLSCDPQSVRMTRRSNGIGPLVALLKSDEMSTCSAAAGTLQNLSREAASRQLIRQQGAVPLLAALLSASDLQAQLCATGALLNILGPVLDRTPRAAAQRKALGMLLSCALTLSMVHRCVFQKTPACAV</sequence>
<dbReference type="InterPro" id="IPR016024">
    <property type="entry name" value="ARM-type_fold"/>
</dbReference>
<organism evidence="2 3">
    <name type="scientific">Coccomyxa subellipsoidea</name>
    <dbReference type="NCBI Taxonomy" id="248742"/>
    <lineage>
        <taxon>Eukaryota</taxon>
        <taxon>Viridiplantae</taxon>
        <taxon>Chlorophyta</taxon>
        <taxon>core chlorophytes</taxon>
        <taxon>Trebouxiophyceae</taxon>
        <taxon>Trebouxiophyceae incertae sedis</taxon>
        <taxon>Coccomyxaceae</taxon>
        <taxon>Coccomyxa</taxon>
    </lineage>
</organism>
<dbReference type="Pfam" id="PF00514">
    <property type="entry name" value="Arm"/>
    <property type="match status" value="2"/>
</dbReference>
<keyword evidence="3" id="KW-1185">Reference proteome</keyword>
<gene>
    <name evidence="2" type="ORF">WJX75_006894</name>
</gene>
<dbReference type="Proteomes" id="UP001491310">
    <property type="component" value="Unassembled WGS sequence"/>
</dbReference>
<accession>A0ABR2YL84</accession>
<protein>
    <recommendedName>
        <fullName evidence="4">ARM repeat-containing protein</fullName>
    </recommendedName>
</protein>
<dbReference type="InterPro" id="IPR042856">
    <property type="entry name" value="RSP14"/>
</dbReference>
<dbReference type="InterPro" id="IPR000225">
    <property type="entry name" value="Armadillo"/>
</dbReference>
<dbReference type="PANTHER" id="PTHR15599:SF3">
    <property type="entry name" value="ARMADILLO REPEAT-CONTAINING DOMAIN-CONTAINING PROTEIN"/>
    <property type="match status" value="1"/>
</dbReference>
<dbReference type="EMBL" id="JALJOT010000009">
    <property type="protein sequence ID" value="KAK9907605.1"/>
    <property type="molecule type" value="Genomic_DNA"/>
</dbReference>
<feature type="repeat" description="ARM" evidence="1">
    <location>
        <begin position="14"/>
        <end position="56"/>
    </location>
</feature>
<dbReference type="PANTHER" id="PTHR15599">
    <property type="entry name" value="RTDR1"/>
    <property type="match status" value="1"/>
</dbReference>
<dbReference type="InterPro" id="IPR011989">
    <property type="entry name" value="ARM-like"/>
</dbReference>
<reference evidence="2 3" key="1">
    <citation type="journal article" date="2024" name="Nat. Commun.">
        <title>Phylogenomics reveals the evolutionary origins of lichenization in chlorophyte algae.</title>
        <authorList>
            <person name="Puginier C."/>
            <person name="Libourel C."/>
            <person name="Otte J."/>
            <person name="Skaloud P."/>
            <person name="Haon M."/>
            <person name="Grisel S."/>
            <person name="Petersen M."/>
            <person name="Berrin J.G."/>
            <person name="Delaux P.M."/>
            <person name="Dal Grande F."/>
            <person name="Keller J."/>
        </authorList>
    </citation>
    <scope>NUCLEOTIDE SEQUENCE [LARGE SCALE GENOMIC DNA]</scope>
    <source>
        <strain evidence="2 3">SAG 216-7</strain>
    </source>
</reference>
<evidence type="ECO:0000313" key="3">
    <source>
        <dbReference type="Proteomes" id="UP001491310"/>
    </source>
</evidence>
<dbReference type="PROSITE" id="PS50176">
    <property type="entry name" value="ARM_REPEAT"/>
    <property type="match status" value="2"/>
</dbReference>
<dbReference type="SMART" id="SM00185">
    <property type="entry name" value="ARM"/>
    <property type="match status" value="3"/>
</dbReference>
<comment type="caution">
    <text evidence="2">The sequence shown here is derived from an EMBL/GenBank/DDBJ whole genome shotgun (WGS) entry which is preliminary data.</text>
</comment>